<evidence type="ECO:0000313" key="4">
    <source>
        <dbReference type="Proteomes" id="UP000027341"/>
    </source>
</evidence>
<dbReference type="AlphaFoldDB" id="A0A066ZZ10"/>
<keyword evidence="4" id="KW-1185">Reference proteome</keyword>
<organism evidence="3 4">
    <name type="scientific">Hydrogenovibrio marinus</name>
    <dbReference type="NCBI Taxonomy" id="28885"/>
    <lineage>
        <taxon>Bacteria</taxon>
        <taxon>Pseudomonadati</taxon>
        <taxon>Pseudomonadota</taxon>
        <taxon>Gammaproteobacteria</taxon>
        <taxon>Thiotrichales</taxon>
        <taxon>Piscirickettsiaceae</taxon>
        <taxon>Hydrogenovibrio</taxon>
    </lineage>
</organism>
<name>A0A066ZZ10_HYDMR</name>
<evidence type="ECO:0000256" key="1">
    <source>
        <dbReference type="SAM" id="Coils"/>
    </source>
</evidence>
<dbReference type="Proteomes" id="UP000027341">
    <property type="component" value="Unassembled WGS sequence"/>
</dbReference>
<dbReference type="STRING" id="28885.EI16_03355"/>
<dbReference type="EMBL" id="JMIU01000001">
    <property type="protein sequence ID" value="KDN95350.1"/>
    <property type="molecule type" value="Genomic_DNA"/>
</dbReference>
<evidence type="ECO:0000256" key="2">
    <source>
        <dbReference type="SAM" id="Phobius"/>
    </source>
</evidence>
<evidence type="ECO:0008006" key="5">
    <source>
        <dbReference type="Google" id="ProtNLM"/>
    </source>
</evidence>
<gene>
    <name evidence="3" type="ORF">EI16_03355</name>
</gene>
<protein>
    <recommendedName>
        <fullName evidence="5">DUF3087 domain-containing protein</fullName>
    </recommendedName>
</protein>
<evidence type="ECO:0000313" key="3">
    <source>
        <dbReference type="EMBL" id="KDN95350.1"/>
    </source>
</evidence>
<accession>A0A066ZZ10</accession>
<dbReference type="RefSeq" id="WP_029909375.1">
    <property type="nucleotide sequence ID" value="NZ_AP020335.1"/>
</dbReference>
<comment type="caution">
    <text evidence="3">The sequence shown here is derived from an EMBL/GenBank/DDBJ whole genome shotgun (WGS) entry which is preliminary data.</text>
</comment>
<feature type="transmembrane region" description="Helical" evidence="2">
    <location>
        <begin position="21"/>
        <end position="44"/>
    </location>
</feature>
<feature type="transmembrane region" description="Helical" evidence="2">
    <location>
        <begin position="50"/>
        <end position="72"/>
    </location>
</feature>
<proteinExistence type="predicted"/>
<keyword evidence="2" id="KW-0812">Transmembrane</keyword>
<reference evidence="3 4" key="1">
    <citation type="submission" date="2014-04" db="EMBL/GenBank/DDBJ databases">
        <title>Draft genome sequence of Hydrogenovibrio marinus MH-110, a model organism for aerobic H2 metabolism.</title>
        <authorList>
            <person name="Cha H.J."/>
            <person name="Jo B.H."/>
            <person name="Hwang B.H."/>
        </authorList>
    </citation>
    <scope>NUCLEOTIDE SEQUENCE [LARGE SCALE GENOMIC DNA]</scope>
    <source>
        <strain evidence="3 4">MH-110</strain>
    </source>
</reference>
<keyword evidence="2" id="KW-1133">Transmembrane helix</keyword>
<sequence length="175" mass="20523">MFEIQDVDPKLYRQKTRNATLIIMGMFLVIGMIFATLSVKLLSAYNSNPWVLNFIGALVGLIITFFIVKVFFIDKEWMRESMYGWQLKRSLMRITNVMEKLRKDVAINDHQAMKTMRFYHLGLEQMHRLEDNHSELIDLLAEKRELEDKMNAAGIDLNQSTFDPSQVARYHSQSN</sequence>
<dbReference type="InterPro" id="IPR021438">
    <property type="entry name" value="DUF3087"/>
</dbReference>
<keyword evidence="1" id="KW-0175">Coiled coil</keyword>
<dbReference type="Pfam" id="PF11286">
    <property type="entry name" value="DUF3087"/>
    <property type="match status" value="1"/>
</dbReference>
<keyword evidence="2" id="KW-0472">Membrane</keyword>
<feature type="coiled-coil region" evidence="1">
    <location>
        <begin position="126"/>
        <end position="156"/>
    </location>
</feature>